<dbReference type="PANTHER" id="PTHR48106:SF8">
    <property type="entry name" value="OS02G0805600 PROTEIN"/>
    <property type="match status" value="1"/>
</dbReference>
<evidence type="ECO:0000259" key="3">
    <source>
        <dbReference type="SMART" id="SM00829"/>
    </source>
</evidence>
<feature type="domain" description="Enoyl reductase (ER)" evidence="3">
    <location>
        <begin position="9"/>
        <end position="310"/>
    </location>
</feature>
<organism evidence="4 5">
    <name type="scientific">Actinomarinicola tropica</name>
    <dbReference type="NCBI Taxonomy" id="2789776"/>
    <lineage>
        <taxon>Bacteria</taxon>
        <taxon>Bacillati</taxon>
        <taxon>Actinomycetota</taxon>
        <taxon>Acidimicrobiia</taxon>
        <taxon>Acidimicrobiales</taxon>
        <taxon>Iamiaceae</taxon>
        <taxon>Actinomarinicola</taxon>
    </lineage>
</organism>
<keyword evidence="2" id="KW-0560">Oxidoreductase</keyword>
<keyword evidence="5" id="KW-1185">Reference proteome</keyword>
<proteinExistence type="predicted"/>
<reference evidence="4 5" key="1">
    <citation type="submission" date="2019-11" db="EMBL/GenBank/DDBJ databases">
        <authorList>
            <person name="He Y."/>
        </authorList>
    </citation>
    <scope>NUCLEOTIDE SEQUENCE [LARGE SCALE GENOMIC DNA]</scope>
    <source>
        <strain evidence="4 5">SCSIO 58843</strain>
    </source>
</reference>
<evidence type="ECO:0000256" key="1">
    <source>
        <dbReference type="ARBA" id="ARBA00022857"/>
    </source>
</evidence>
<dbReference type="GO" id="GO:0016651">
    <property type="term" value="F:oxidoreductase activity, acting on NAD(P)H"/>
    <property type="evidence" value="ECO:0007669"/>
    <property type="project" value="TreeGrafter"/>
</dbReference>
<dbReference type="Proteomes" id="UP000334019">
    <property type="component" value="Chromosome"/>
</dbReference>
<dbReference type="InterPro" id="IPR013154">
    <property type="entry name" value="ADH-like_N"/>
</dbReference>
<dbReference type="SMART" id="SM00829">
    <property type="entry name" value="PKS_ER"/>
    <property type="match status" value="1"/>
</dbReference>
<dbReference type="InterPro" id="IPR036291">
    <property type="entry name" value="NAD(P)-bd_dom_sf"/>
</dbReference>
<dbReference type="InterPro" id="IPR020843">
    <property type="entry name" value="ER"/>
</dbReference>
<evidence type="ECO:0000313" key="5">
    <source>
        <dbReference type="Proteomes" id="UP000334019"/>
    </source>
</evidence>
<gene>
    <name evidence="4" type="ORF">GH723_00465</name>
</gene>
<protein>
    <submittedName>
        <fullName evidence="4">Zinc-binding dehydrogenase</fullName>
    </submittedName>
</protein>
<dbReference type="Gene3D" id="3.90.180.10">
    <property type="entry name" value="Medium-chain alcohol dehydrogenases, catalytic domain"/>
    <property type="match status" value="1"/>
</dbReference>
<sequence length="314" mass="31825">MHAATIVDGRIEWQERPDPVPGTGEVLVAVRAAGLNAADLLQRAGRYPAPPGSPADVPGLEVAGEVVALGPGAVRFEEGDRVMAVVGGGAQAERLVVHERHLVPIPDGVEWAVAGGFPEAFTTAHDALFTQAGLAMGERVCVHGAAGGVGTAGVQLAVAAGAEVVATVRDASRRDAVATLGATVVDPEGFGDHGPFDLVLELIGGDNLGADLAALAPGGRITVIGVGAGAKVEVNLLALMAARGRIHGSTLRARSLEDKAAAARAVERHVIPLLGSGRITVPIDATFPLHEVEAAYEHFAAGGKFGKVVLLSDA</sequence>
<dbReference type="SUPFAM" id="SSF51735">
    <property type="entry name" value="NAD(P)-binding Rossmann-fold domains"/>
    <property type="match status" value="1"/>
</dbReference>
<dbReference type="GO" id="GO:0070402">
    <property type="term" value="F:NADPH binding"/>
    <property type="evidence" value="ECO:0007669"/>
    <property type="project" value="TreeGrafter"/>
</dbReference>
<dbReference type="Pfam" id="PF08240">
    <property type="entry name" value="ADH_N"/>
    <property type="match status" value="1"/>
</dbReference>
<name>A0A5Q2RDG9_9ACTN</name>
<dbReference type="EMBL" id="CP045851">
    <property type="protein sequence ID" value="QGG93703.1"/>
    <property type="molecule type" value="Genomic_DNA"/>
</dbReference>
<accession>A0A5Q2RDG9</accession>
<dbReference type="Pfam" id="PF13602">
    <property type="entry name" value="ADH_zinc_N_2"/>
    <property type="match status" value="1"/>
</dbReference>
<dbReference type="AlphaFoldDB" id="A0A5Q2RDG9"/>
<dbReference type="RefSeq" id="WP_153757809.1">
    <property type="nucleotide sequence ID" value="NZ_CP045851.1"/>
</dbReference>
<dbReference type="Gene3D" id="3.40.50.720">
    <property type="entry name" value="NAD(P)-binding Rossmann-like Domain"/>
    <property type="match status" value="1"/>
</dbReference>
<dbReference type="SUPFAM" id="SSF50129">
    <property type="entry name" value="GroES-like"/>
    <property type="match status" value="1"/>
</dbReference>
<dbReference type="PANTHER" id="PTHR48106">
    <property type="entry name" value="QUINONE OXIDOREDUCTASE PIG3-RELATED"/>
    <property type="match status" value="1"/>
</dbReference>
<keyword evidence="1" id="KW-0521">NADP</keyword>
<evidence type="ECO:0000256" key="2">
    <source>
        <dbReference type="ARBA" id="ARBA00023002"/>
    </source>
</evidence>
<dbReference type="KEGG" id="atq:GH723_00465"/>
<dbReference type="InterPro" id="IPR011032">
    <property type="entry name" value="GroES-like_sf"/>
</dbReference>
<evidence type="ECO:0000313" key="4">
    <source>
        <dbReference type="EMBL" id="QGG93703.1"/>
    </source>
</evidence>